<keyword evidence="4" id="KW-0808">Transferase</keyword>
<dbReference type="InterPro" id="IPR005467">
    <property type="entry name" value="His_kinase_dom"/>
</dbReference>
<evidence type="ECO:0000313" key="11">
    <source>
        <dbReference type="EMBL" id="SDT32509.1"/>
    </source>
</evidence>
<evidence type="ECO:0000259" key="8">
    <source>
        <dbReference type="PROSITE" id="PS50110"/>
    </source>
</evidence>
<dbReference type="GO" id="GO:0000155">
    <property type="term" value="F:phosphorelay sensor kinase activity"/>
    <property type="evidence" value="ECO:0007669"/>
    <property type="project" value="InterPro"/>
</dbReference>
<dbReference type="InterPro" id="IPR001610">
    <property type="entry name" value="PAC"/>
</dbReference>
<dbReference type="Gene3D" id="3.30.565.10">
    <property type="entry name" value="Histidine kinase-like ATPase, C-terminal domain"/>
    <property type="match status" value="1"/>
</dbReference>
<dbReference type="PROSITE" id="PS50113">
    <property type="entry name" value="PAC"/>
    <property type="match status" value="2"/>
</dbReference>
<dbReference type="SMART" id="SM00448">
    <property type="entry name" value="REC"/>
    <property type="match status" value="1"/>
</dbReference>
<dbReference type="CDD" id="cd00082">
    <property type="entry name" value="HisKA"/>
    <property type="match status" value="1"/>
</dbReference>
<evidence type="ECO:0000256" key="6">
    <source>
        <dbReference type="PROSITE-ProRule" id="PRU00169"/>
    </source>
</evidence>
<dbReference type="InterPro" id="IPR004358">
    <property type="entry name" value="Sig_transdc_His_kin-like_C"/>
</dbReference>
<feature type="domain" description="PAC" evidence="10">
    <location>
        <begin position="248"/>
        <end position="301"/>
    </location>
</feature>
<dbReference type="Proteomes" id="UP000243904">
    <property type="component" value="Chromosome I"/>
</dbReference>
<dbReference type="SMART" id="SM00091">
    <property type="entry name" value="PAS"/>
    <property type="match status" value="2"/>
</dbReference>
<dbReference type="CDD" id="cd00130">
    <property type="entry name" value="PAS"/>
    <property type="match status" value="3"/>
</dbReference>
<evidence type="ECO:0000313" key="12">
    <source>
        <dbReference type="Proteomes" id="UP000243904"/>
    </source>
</evidence>
<feature type="domain" description="PAS" evidence="9">
    <location>
        <begin position="439"/>
        <end position="509"/>
    </location>
</feature>
<dbReference type="InterPro" id="IPR011006">
    <property type="entry name" value="CheY-like_superfamily"/>
</dbReference>
<comment type="catalytic activity">
    <reaction evidence="1">
        <text>ATP + protein L-histidine = ADP + protein N-phospho-L-histidine.</text>
        <dbReference type="EC" id="2.7.13.3"/>
    </reaction>
</comment>
<evidence type="ECO:0000259" key="9">
    <source>
        <dbReference type="PROSITE" id="PS50112"/>
    </source>
</evidence>
<feature type="domain" description="Histidine kinase" evidence="7">
    <location>
        <begin position="578"/>
        <end position="802"/>
    </location>
</feature>
<evidence type="ECO:0000259" key="10">
    <source>
        <dbReference type="PROSITE" id="PS50113"/>
    </source>
</evidence>
<dbReference type="SMART" id="SM00086">
    <property type="entry name" value="PAC"/>
    <property type="match status" value="3"/>
</dbReference>
<dbReference type="InterPro" id="IPR036890">
    <property type="entry name" value="HATPase_C_sf"/>
</dbReference>
<dbReference type="Gene3D" id="3.40.50.2300">
    <property type="match status" value="1"/>
</dbReference>
<feature type="modified residue" description="4-aspartylphosphate" evidence="6">
    <location>
        <position position="874"/>
    </location>
</feature>
<keyword evidence="12" id="KW-1185">Reference proteome</keyword>
<organism evidence="11 12">
    <name type="scientific">Bradyrhizobium canariense</name>
    <dbReference type="NCBI Taxonomy" id="255045"/>
    <lineage>
        <taxon>Bacteria</taxon>
        <taxon>Pseudomonadati</taxon>
        <taxon>Pseudomonadota</taxon>
        <taxon>Alphaproteobacteria</taxon>
        <taxon>Hyphomicrobiales</taxon>
        <taxon>Nitrobacteraceae</taxon>
        <taxon>Bradyrhizobium</taxon>
    </lineage>
</organism>
<dbReference type="InterPro" id="IPR036097">
    <property type="entry name" value="HisK_dim/P_sf"/>
</dbReference>
<dbReference type="PROSITE" id="PS50110">
    <property type="entry name" value="RESPONSE_REGULATORY"/>
    <property type="match status" value="1"/>
</dbReference>
<dbReference type="EC" id="2.7.13.3" evidence="2"/>
<dbReference type="SUPFAM" id="SSF55874">
    <property type="entry name" value="ATPase domain of HSP90 chaperone/DNA topoisomerase II/histidine kinase"/>
    <property type="match status" value="1"/>
</dbReference>
<dbReference type="Pfam" id="PF08447">
    <property type="entry name" value="PAS_3"/>
    <property type="match status" value="3"/>
</dbReference>
<dbReference type="AlphaFoldDB" id="A0A1H1ZFV9"/>
<dbReference type="InterPro" id="IPR000014">
    <property type="entry name" value="PAS"/>
</dbReference>
<dbReference type="InterPro" id="IPR001789">
    <property type="entry name" value="Sig_transdc_resp-reg_receiver"/>
</dbReference>
<dbReference type="Pfam" id="PF02518">
    <property type="entry name" value="HATPase_c"/>
    <property type="match status" value="1"/>
</dbReference>
<evidence type="ECO:0000259" key="7">
    <source>
        <dbReference type="PROSITE" id="PS50109"/>
    </source>
</evidence>
<dbReference type="InterPro" id="IPR003661">
    <property type="entry name" value="HisK_dim/P_dom"/>
</dbReference>
<evidence type="ECO:0000256" key="5">
    <source>
        <dbReference type="ARBA" id="ARBA00022777"/>
    </source>
</evidence>
<dbReference type="SUPFAM" id="SSF52172">
    <property type="entry name" value="CheY-like"/>
    <property type="match status" value="1"/>
</dbReference>
<dbReference type="PRINTS" id="PR00344">
    <property type="entry name" value="BCTRLSENSOR"/>
</dbReference>
<evidence type="ECO:0000256" key="3">
    <source>
        <dbReference type="ARBA" id="ARBA00022553"/>
    </source>
</evidence>
<dbReference type="SUPFAM" id="SSF47384">
    <property type="entry name" value="Homodimeric domain of signal transducing histidine kinase"/>
    <property type="match status" value="1"/>
</dbReference>
<keyword evidence="3 6" id="KW-0597">Phosphoprotein</keyword>
<dbReference type="EMBL" id="LT629750">
    <property type="protein sequence ID" value="SDT32509.1"/>
    <property type="molecule type" value="Genomic_DNA"/>
</dbReference>
<dbReference type="InterPro" id="IPR013655">
    <property type="entry name" value="PAS_fold_3"/>
</dbReference>
<dbReference type="PANTHER" id="PTHR43304">
    <property type="entry name" value="PHYTOCHROME-LIKE PROTEIN CPH1"/>
    <property type="match status" value="1"/>
</dbReference>
<dbReference type="Gene3D" id="1.10.287.130">
    <property type="match status" value="1"/>
</dbReference>
<feature type="domain" description="PAS" evidence="9">
    <location>
        <begin position="302"/>
        <end position="372"/>
    </location>
</feature>
<dbReference type="RefSeq" id="WP_146689481.1">
    <property type="nucleotide sequence ID" value="NZ_LT629750.1"/>
</dbReference>
<evidence type="ECO:0000256" key="1">
    <source>
        <dbReference type="ARBA" id="ARBA00000085"/>
    </source>
</evidence>
<sequence>MLKINVSSSADFLAGGGEMGALMRAHDWSATTLGRPEVWPQSLRTAVRLLLNTNHPMFIWWGPQLIQFYNDAYRQTMGPERHPSALGQGGRECWAEIWNIIGPQIEQVMSGGGATWHENQLVPVTRHGRLEQVYWTYGFSPIDEDDGIGGVLVVCRDVTKDYLAAVALREREAELARVQQVGRIGGLEVDLRTGFRNRRSPEYLLIHGLPQDAAHESHEDWVRRIHPEDREATERKFRDAVEGKVRDYTVQYRIIRPIDGEIRWISVRSTIERDADGRAVRLVGAHTDVTEQVLAEQALRQSEAEFRTLAEAVPHHVWTATPDGLLNWFNPRVYEYAGLSVSQLSGENWTEIVHPDDVAGALAAWTSAISTGEAYEVEFRLRRADGAFRWFLARAVPARDERGKIIRWIGTNTDVHDQKLIAGELAELNATLAQRVEEKTRERDRIWNVSQDLLLVADRSGVWRTVNPAWTRTLGWSEAELLNRTSQWLEHPDDNGLTRAQVKKLGASETTVRFENRFRHKDGSYRWLSWTGVADRDHIYAVARDITAENAAAERLKATEEALLQSQKMEAVGQLTGGIAHDFNNLLTGIVGSLDLLQTRLNQGRTDNVARYIEAAMTSANRAAALTHRLLAFARRQPLIPKSVDANRLVVSLEDLLRRTIGETIDLSVVASNGLWNTLCDPNQLESALLNLAINARDAMPDGGKLTISTANARIDGVTADTPALSPGDYVCIEVTDTGTGMSAEVAARAFDPFFTTKPIGQGTGLGLSMIYGFARQSNGHATIDSKLGRGTSVRLYLPRHRSDAVTEHASAAGTAAHAATGETVLVVEDEPIVRGVILEMLDEQGYRTLEAVDGPSGLQILRADTRIDLLVTDVGLPGMNGRQLADQAREMRPGLKILFITGYAESVAMADGFLQPGMEMITKPFDLDNLSRRVRAMVSN</sequence>
<dbReference type="Pfam" id="PF00512">
    <property type="entry name" value="HisKA"/>
    <property type="match status" value="1"/>
</dbReference>
<dbReference type="SUPFAM" id="SSF55785">
    <property type="entry name" value="PYP-like sensor domain (PAS domain)"/>
    <property type="match status" value="4"/>
</dbReference>
<reference evidence="12" key="1">
    <citation type="submission" date="2016-10" db="EMBL/GenBank/DDBJ databases">
        <authorList>
            <person name="Varghese N."/>
            <person name="Submissions S."/>
        </authorList>
    </citation>
    <scope>NUCLEOTIDE SEQUENCE [LARGE SCALE GENOMIC DNA]</scope>
    <source>
        <strain evidence="12">GAS369</strain>
    </source>
</reference>
<feature type="domain" description="PAC" evidence="10">
    <location>
        <begin position="375"/>
        <end position="427"/>
    </location>
</feature>
<dbReference type="Pfam" id="PF00072">
    <property type="entry name" value="Response_reg"/>
    <property type="match status" value="1"/>
</dbReference>
<dbReference type="NCBIfam" id="TIGR00229">
    <property type="entry name" value="sensory_box"/>
    <property type="match status" value="3"/>
</dbReference>
<dbReference type="InterPro" id="IPR035965">
    <property type="entry name" value="PAS-like_dom_sf"/>
</dbReference>
<dbReference type="PANTHER" id="PTHR43304:SF1">
    <property type="entry name" value="PAC DOMAIN-CONTAINING PROTEIN"/>
    <property type="match status" value="1"/>
</dbReference>
<protein>
    <recommendedName>
        <fullName evidence="2">histidine kinase</fullName>
        <ecNumber evidence="2">2.7.13.3</ecNumber>
    </recommendedName>
</protein>
<dbReference type="CDD" id="cd18161">
    <property type="entry name" value="REC_hyHK_blue-like"/>
    <property type="match status" value="1"/>
</dbReference>
<gene>
    <name evidence="11" type="ORF">SAMN05444158_5418</name>
</gene>
<dbReference type="Gene3D" id="3.30.450.20">
    <property type="entry name" value="PAS domain"/>
    <property type="match status" value="4"/>
</dbReference>
<keyword evidence="5" id="KW-0418">Kinase</keyword>
<dbReference type="Gene3D" id="2.10.70.100">
    <property type="match status" value="1"/>
</dbReference>
<dbReference type="InterPro" id="IPR003594">
    <property type="entry name" value="HATPase_dom"/>
</dbReference>
<dbReference type="SMART" id="SM00387">
    <property type="entry name" value="HATPase_c"/>
    <property type="match status" value="1"/>
</dbReference>
<accession>A0A1H1ZFV9</accession>
<dbReference type="InterPro" id="IPR000700">
    <property type="entry name" value="PAS-assoc_C"/>
</dbReference>
<dbReference type="InterPro" id="IPR052162">
    <property type="entry name" value="Sensor_kinase/Photoreceptor"/>
</dbReference>
<dbReference type="SMART" id="SM00388">
    <property type="entry name" value="HisKA"/>
    <property type="match status" value="1"/>
</dbReference>
<proteinExistence type="predicted"/>
<dbReference type="CDD" id="cd16919">
    <property type="entry name" value="HATPase_CckA-like"/>
    <property type="match status" value="1"/>
</dbReference>
<dbReference type="PROSITE" id="PS50109">
    <property type="entry name" value="HIS_KIN"/>
    <property type="match status" value="1"/>
</dbReference>
<name>A0A1H1ZFV9_9BRAD</name>
<dbReference type="PROSITE" id="PS50112">
    <property type="entry name" value="PAS"/>
    <property type="match status" value="2"/>
</dbReference>
<dbReference type="FunFam" id="3.30.450.20:FF:000099">
    <property type="entry name" value="Sensory box sensor histidine kinase"/>
    <property type="match status" value="1"/>
</dbReference>
<evidence type="ECO:0000256" key="4">
    <source>
        <dbReference type="ARBA" id="ARBA00022679"/>
    </source>
</evidence>
<evidence type="ECO:0000256" key="2">
    <source>
        <dbReference type="ARBA" id="ARBA00012438"/>
    </source>
</evidence>
<feature type="domain" description="Response regulatory" evidence="8">
    <location>
        <begin position="824"/>
        <end position="939"/>
    </location>
</feature>